<dbReference type="RefSeq" id="WP_159107955.1">
    <property type="nucleotide sequence ID" value="NZ_BJNN01000127.1"/>
</dbReference>
<organism evidence="1 2">
    <name type="scientific">Novacetimonas hansenii</name>
    <name type="common">Komagataeibacter hansenii</name>
    <dbReference type="NCBI Taxonomy" id="436"/>
    <lineage>
        <taxon>Bacteria</taxon>
        <taxon>Pseudomonadati</taxon>
        <taxon>Pseudomonadota</taxon>
        <taxon>Alphaproteobacteria</taxon>
        <taxon>Acetobacterales</taxon>
        <taxon>Acetobacteraceae</taxon>
        <taxon>Novacetimonas</taxon>
    </lineage>
</organism>
<name>A0ABQ0SGZ7_NOVHA</name>
<comment type="caution">
    <text evidence="1">The sequence shown here is derived from an EMBL/GenBank/DDBJ whole genome shotgun (WGS) entry which is preliminary data.</text>
</comment>
<sequence>MAKRKTKYDSSYPVTPKPKGITLNIQHYAGKETPLTGITTNAHGEQIHYNIVLKDEK</sequence>
<proteinExistence type="predicted"/>
<dbReference type="EMBL" id="BJNN01000127">
    <property type="protein sequence ID" value="GEC64584.1"/>
    <property type="molecule type" value="Genomic_DNA"/>
</dbReference>
<keyword evidence="2" id="KW-1185">Reference proteome</keyword>
<accession>A0ABQ0SGZ7</accession>
<reference evidence="1 2" key="1">
    <citation type="submission" date="2019-06" db="EMBL/GenBank/DDBJ databases">
        <title>Whole genome shotgun sequence of Komagataeibacter hansenii NBRC 14820.</title>
        <authorList>
            <person name="Hosoyama A."/>
            <person name="Uohara A."/>
            <person name="Ohji S."/>
            <person name="Ichikawa N."/>
        </authorList>
    </citation>
    <scope>NUCLEOTIDE SEQUENCE [LARGE SCALE GENOMIC DNA]</scope>
    <source>
        <strain evidence="1 2">NBRC 14820</strain>
    </source>
</reference>
<dbReference type="Proteomes" id="UP000319478">
    <property type="component" value="Unassembled WGS sequence"/>
</dbReference>
<evidence type="ECO:0000313" key="2">
    <source>
        <dbReference type="Proteomes" id="UP000319478"/>
    </source>
</evidence>
<gene>
    <name evidence="1" type="ORF">GHA01_24330</name>
</gene>
<evidence type="ECO:0000313" key="1">
    <source>
        <dbReference type="EMBL" id="GEC64584.1"/>
    </source>
</evidence>
<protein>
    <submittedName>
        <fullName evidence="1">Uncharacterized protein</fullName>
    </submittedName>
</protein>